<evidence type="ECO:0000313" key="2">
    <source>
        <dbReference type="EMBL" id="PWE54016.1"/>
    </source>
</evidence>
<protein>
    <submittedName>
        <fullName evidence="2">Uncharacterized protein</fullName>
    </submittedName>
</protein>
<feature type="compositionally biased region" description="Basic and acidic residues" evidence="1">
    <location>
        <begin position="1"/>
        <end position="18"/>
    </location>
</feature>
<reference evidence="2 3" key="1">
    <citation type="submission" date="2018-05" db="EMBL/GenBank/DDBJ databases">
        <title>The draft genome of strain NS-104.</title>
        <authorList>
            <person name="Hang P."/>
            <person name="Jiang J."/>
        </authorList>
    </citation>
    <scope>NUCLEOTIDE SEQUENCE [LARGE SCALE GENOMIC DNA]</scope>
    <source>
        <strain evidence="2 3">NS-104</strain>
    </source>
</reference>
<gene>
    <name evidence="2" type="ORF">DEM27_22110</name>
</gene>
<organism evidence="2 3">
    <name type="scientific">Metarhizobium album</name>
    <dbReference type="NCBI Taxonomy" id="2182425"/>
    <lineage>
        <taxon>Bacteria</taxon>
        <taxon>Pseudomonadati</taxon>
        <taxon>Pseudomonadota</taxon>
        <taxon>Alphaproteobacteria</taxon>
        <taxon>Hyphomicrobiales</taxon>
        <taxon>Rhizobiaceae</taxon>
        <taxon>Metarhizobium</taxon>
    </lineage>
</organism>
<sequence length="74" mass="7954">MVARSDTENTKQQIHGDTKGQFAKPLKGKTHDGVASAKPTVITGSDDATATKIPPGQKGTEKEWSVNYDPKDNE</sequence>
<dbReference type="OrthoDB" id="8117066at2"/>
<keyword evidence="3" id="KW-1185">Reference proteome</keyword>
<dbReference type="Proteomes" id="UP000245252">
    <property type="component" value="Unassembled WGS sequence"/>
</dbReference>
<comment type="caution">
    <text evidence="2">The sequence shown here is derived from an EMBL/GenBank/DDBJ whole genome shotgun (WGS) entry which is preliminary data.</text>
</comment>
<dbReference type="AlphaFoldDB" id="A0A2U2DL40"/>
<evidence type="ECO:0000313" key="3">
    <source>
        <dbReference type="Proteomes" id="UP000245252"/>
    </source>
</evidence>
<evidence type="ECO:0000256" key="1">
    <source>
        <dbReference type="SAM" id="MobiDB-lite"/>
    </source>
</evidence>
<name>A0A2U2DL40_9HYPH</name>
<feature type="region of interest" description="Disordered" evidence="1">
    <location>
        <begin position="1"/>
        <end position="74"/>
    </location>
</feature>
<proteinExistence type="predicted"/>
<accession>A0A2U2DL40</accession>
<dbReference type="EMBL" id="QFBC01000012">
    <property type="protein sequence ID" value="PWE54016.1"/>
    <property type="molecule type" value="Genomic_DNA"/>
</dbReference>
<feature type="compositionally biased region" description="Basic and acidic residues" evidence="1">
    <location>
        <begin position="59"/>
        <end position="74"/>
    </location>
</feature>